<evidence type="ECO:0000313" key="1">
    <source>
        <dbReference type="EMBL" id="JAD30470.1"/>
    </source>
</evidence>
<reference evidence="1" key="2">
    <citation type="journal article" date="2015" name="Data Brief">
        <title>Shoot transcriptome of the giant reed, Arundo donax.</title>
        <authorList>
            <person name="Barrero R.A."/>
            <person name="Guerrero F.D."/>
            <person name="Moolhuijzen P."/>
            <person name="Goolsby J.A."/>
            <person name="Tidwell J."/>
            <person name="Bellgard S.E."/>
            <person name="Bellgard M.I."/>
        </authorList>
    </citation>
    <scope>NUCLEOTIDE SEQUENCE</scope>
    <source>
        <tissue evidence="1">Shoot tissue taken approximately 20 cm above the soil surface</tissue>
    </source>
</reference>
<accession>A0A0A8Z140</accession>
<proteinExistence type="predicted"/>
<sequence>MFLRMHGSNQDLCRTIYFLGLPWTGQDTKRLFNGVHWCMTLKACLLVTLLKLGKEE</sequence>
<dbReference type="EMBL" id="GBRH01267425">
    <property type="protein sequence ID" value="JAD30470.1"/>
    <property type="molecule type" value="Transcribed_RNA"/>
</dbReference>
<organism evidence="1">
    <name type="scientific">Arundo donax</name>
    <name type="common">Giant reed</name>
    <name type="synonym">Donax arundinaceus</name>
    <dbReference type="NCBI Taxonomy" id="35708"/>
    <lineage>
        <taxon>Eukaryota</taxon>
        <taxon>Viridiplantae</taxon>
        <taxon>Streptophyta</taxon>
        <taxon>Embryophyta</taxon>
        <taxon>Tracheophyta</taxon>
        <taxon>Spermatophyta</taxon>
        <taxon>Magnoliopsida</taxon>
        <taxon>Liliopsida</taxon>
        <taxon>Poales</taxon>
        <taxon>Poaceae</taxon>
        <taxon>PACMAD clade</taxon>
        <taxon>Arundinoideae</taxon>
        <taxon>Arundineae</taxon>
        <taxon>Arundo</taxon>
    </lineage>
</organism>
<name>A0A0A8Z140_ARUDO</name>
<dbReference type="AlphaFoldDB" id="A0A0A8Z140"/>
<reference evidence="1" key="1">
    <citation type="submission" date="2014-09" db="EMBL/GenBank/DDBJ databases">
        <authorList>
            <person name="Magalhaes I.L.F."/>
            <person name="Oliveira U."/>
            <person name="Santos F.R."/>
            <person name="Vidigal T.H.D.A."/>
            <person name="Brescovit A.D."/>
            <person name="Santos A.J."/>
        </authorList>
    </citation>
    <scope>NUCLEOTIDE SEQUENCE</scope>
    <source>
        <tissue evidence="1">Shoot tissue taken approximately 20 cm above the soil surface</tissue>
    </source>
</reference>
<protein>
    <submittedName>
        <fullName evidence="1">Uncharacterized protein</fullName>
    </submittedName>
</protein>